<dbReference type="InterPro" id="IPR036691">
    <property type="entry name" value="Endo/exonu/phosph_ase_sf"/>
</dbReference>
<proteinExistence type="predicted"/>
<keyword evidence="2" id="KW-1185">Reference proteome</keyword>
<comment type="caution">
    <text evidence="1">The sequence shown here is derived from an EMBL/GenBank/DDBJ whole genome shotgun (WGS) entry which is preliminary data.</text>
</comment>
<protein>
    <recommendedName>
        <fullName evidence="3">Endonuclease/exonuclease/phosphatase domain-containing protein</fullName>
    </recommendedName>
</protein>
<name>A0ABD2ZUX8_9GENT</name>
<dbReference type="SUPFAM" id="SSF56219">
    <property type="entry name" value="DNase I-like"/>
    <property type="match status" value="1"/>
</dbReference>
<dbReference type="PANTHER" id="PTHR33710">
    <property type="entry name" value="BNAC02G09200D PROTEIN"/>
    <property type="match status" value="1"/>
</dbReference>
<dbReference type="PANTHER" id="PTHR33710:SF71">
    <property type="entry name" value="ENDONUCLEASE_EXONUCLEASE_PHOSPHATASE DOMAIN-CONTAINING PROTEIN"/>
    <property type="match status" value="1"/>
</dbReference>
<organism evidence="1 2">
    <name type="scientific">Cinchona calisaya</name>
    <dbReference type="NCBI Taxonomy" id="153742"/>
    <lineage>
        <taxon>Eukaryota</taxon>
        <taxon>Viridiplantae</taxon>
        <taxon>Streptophyta</taxon>
        <taxon>Embryophyta</taxon>
        <taxon>Tracheophyta</taxon>
        <taxon>Spermatophyta</taxon>
        <taxon>Magnoliopsida</taxon>
        <taxon>eudicotyledons</taxon>
        <taxon>Gunneridae</taxon>
        <taxon>Pentapetalae</taxon>
        <taxon>asterids</taxon>
        <taxon>lamiids</taxon>
        <taxon>Gentianales</taxon>
        <taxon>Rubiaceae</taxon>
        <taxon>Cinchonoideae</taxon>
        <taxon>Cinchoneae</taxon>
        <taxon>Cinchona</taxon>
    </lineage>
</organism>
<dbReference type="EMBL" id="JBJUIK010000007">
    <property type="protein sequence ID" value="KAL3523265.1"/>
    <property type="molecule type" value="Genomic_DNA"/>
</dbReference>
<dbReference type="AlphaFoldDB" id="A0ABD2ZUX8"/>
<reference evidence="1 2" key="1">
    <citation type="submission" date="2024-11" db="EMBL/GenBank/DDBJ databases">
        <title>A near-complete genome assembly of Cinchona calisaya.</title>
        <authorList>
            <person name="Lian D.C."/>
            <person name="Zhao X.W."/>
            <person name="Wei L."/>
        </authorList>
    </citation>
    <scope>NUCLEOTIDE SEQUENCE [LARGE SCALE GENOMIC DNA]</scope>
    <source>
        <tissue evidence="1">Nenye</tissue>
    </source>
</reference>
<gene>
    <name evidence="1" type="ORF">ACH5RR_016099</name>
</gene>
<evidence type="ECO:0000313" key="2">
    <source>
        <dbReference type="Proteomes" id="UP001630127"/>
    </source>
</evidence>
<evidence type="ECO:0008006" key="3">
    <source>
        <dbReference type="Google" id="ProtNLM"/>
    </source>
</evidence>
<dbReference type="Gene3D" id="3.60.10.10">
    <property type="entry name" value="Endonuclease/exonuclease/phosphatase"/>
    <property type="match status" value="1"/>
</dbReference>
<accession>A0ABD2ZUX8</accession>
<evidence type="ECO:0000313" key="1">
    <source>
        <dbReference type="EMBL" id="KAL3523265.1"/>
    </source>
</evidence>
<dbReference type="Proteomes" id="UP001630127">
    <property type="component" value="Unassembled WGS sequence"/>
</dbReference>
<sequence length="258" mass="29621">MVENPTKGNQLENNAIIKETNQEFLKSLDEQLSALTKKPNLSLVDEPTVNDDFTIVVHCIPAENQVGHLAICNDSLPNFVSASFVYAKCNVEDWRELWDSLITFSKSCTFAPWFLGGDYNVIKEIAEYVGSYILYCIGINEFCDAFRSSALMYLPYSCSKFSLKSKRNGSHVWKRLDRVLSNQQMLNVFQHVTITHLNETCSDHDPLLLSFFSTQFKVPRLFRFLDIWTSSPTFLFEVDRSWKQFFGSTALQNFSAKL</sequence>